<feature type="compositionally biased region" description="Basic and acidic residues" evidence="1">
    <location>
        <begin position="53"/>
        <end position="64"/>
    </location>
</feature>
<dbReference type="SMART" id="SM00717">
    <property type="entry name" value="SANT"/>
    <property type="match status" value="3"/>
</dbReference>
<feature type="compositionally biased region" description="Low complexity" evidence="1">
    <location>
        <begin position="208"/>
        <end position="232"/>
    </location>
</feature>
<dbReference type="GO" id="GO:0003677">
    <property type="term" value="F:DNA binding"/>
    <property type="evidence" value="ECO:0007669"/>
    <property type="project" value="UniProtKB-KW"/>
</dbReference>
<feature type="compositionally biased region" description="Acidic residues" evidence="1">
    <location>
        <begin position="1145"/>
        <end position="1154"/>
    </location>
</feature>
<gene>
    <name evidence="3" type="primary">SNT1</name>
    <name evidence="3" type="ORF">GGI25_006121</name>
</gene>
<evidence type="ECO:0000256" key="1">
    <source>
        <dbReference type="SAM" id="MobiDB-lite"/>
    </source>
</evidence>
<feature type="region of interest" description="Disordered" evidence="1">
    <location>
        <begin position="2141"/>
        <end position="2214"/>
    </location>
</feature>
<feature type="compositionally biased region" description="Low complexity" evidence="1">
    <location>
        <begin position="2443"/>
        <end position="2454"/>
    </location>
</feature>
<feature type="region of interest" description="Disordered" evidence="1">
    <location>
        <begin position="1"/>
        <end position="356"/>
    </location>
</feature>
<feature type="compositionally biased region" description="Pro residues" evidence="1">
    <location>
        <begin position="2462"/>
        <end position="2472"/>
    </location>
</feature>
<feature type="region of interest" description="Disordered" evidence="1">
    <location>
        <begin position="924"/>
        <end position="961"/>
    </location>
</feature>
<feature type="compositionally biased region" description="Polar residues" evidence="1">
    <location>
        <begin position="494"/>
        <end position="505"/>
    </location>
</feature>
<feature type="region of interest" description="Disordered" evidence="1">
    <location>
        <begin position="492"/>
        <end position="529"/>
    </location>
</feature>
<feature type="compositionally biased region" description="Low complexity" evidence="1">
    <location>
        <begin position="1037"/>
        <end position="1047"/>
    </location>
</feature>
<feature type="compositionally biased region" description="Low complexity" evidence="1">
    <location>
        <begin position="2411"/>
        <end position="2430"/>
    </location>
</feature>
<feature type="compositionally biased region" description="Low complexity" evidence="1">
    <location>
        <begin position="1596"/>
        <end position="1606"/>
    </location>
</feature>
<feature type="compositionally biased region" description="Polar residues" evidence="1">
    <location>
        <begin position="2364"/>
        <end position="2373"/>
    </location>
</feature>
<dbReference type="GO" id="GO:0006357">
    <property type="term" value="P:regulation of transcription by RNA polymerase II"/>
    <property type="evidence" value="ECO:0007669"/>
    <property type="project" value="TreeGrafter"/>
</dbReference>
<feature type="region of interest" description="Disordered" evidence="1">
    <location>
        <begin position="383"/>
        <end position="422"/>
    </location>
</feature>
<dbReference type="InterPro" id="IPR009057">
    <property type="entry name" value="Homeodomain-like_sf"/>
</dbReference>
<comment type="caution">
    <text evidence="3">The sequence shown here is derived from an EMBL/GenBank/DDBJ whole genome shotgun (WGS) entry which is preliminary data.</text>
</comment>
<feature type="domain" description="SANT" evidence="2">
    <location>
        <begin position="812"/>
        <end position="858"/>
    </location>
</feature>
<dbReference type="GO" id="GO:0034967">
    <property type="term" value="C:Set3 complex"/>
    <property type="evidence" value="ECO:0007669"/>
    <property type="project" value="TreeGrafter"/>
</dbReference>
<dbReference type="InterPro" id="IPR051571">
    <property type="entry name" value="N-CoR_corepressor"/>
</dbReference>
<feature type="compositionally biased region" description="Low complexity" evidence="1">
    <location>
        <begin position="2202"/>
        <end position="2214"/>
    </location>
</feature>
<dbReference type="InterPro" id="IPR001005">
    <property type="entry name" value="SANT/Myb"/>
</dbReference>
<dbReference type="Gene3D" id="1.10.10.60">
    <property type="entry name" value="Homeodomain-like"/>
    <property type="match status" value="1"/>
</dbReference>
<evidence type="ECO:0000259" key="2">
    <source>
        <dbReference type="PROSITE" id="PS51293"/>
    </source>
</evidence>
<dbReference type="InterPro" id="IPR017884">
    <property type="entry name" value="SANT_dom"/>
</dbReference>
<dbReference type="PANTHER" id="PTHR13992">
    <property type="entry name" value="NUCLEAR RECEPTOR CO-REPRESSOR RELATED NCOR"/>
    <property type="match status" value="1"/>
</dbReference>
<feature type="compositionally biased region" description="Polar residues" evidence="1">
    <location>
        <begin position="1714"/>
        <end position="1736"/>
    </location>
</feature>
<dbReference type="EMBL" id="JANBTW010000148">
    <property type="protein sequence ID" value="KAJ2669498.1"/>
    <property type="molecule type" value="Genomic_DNA"/>
</dbReference>
<feature type="compositionally biased region" description="Low complexity" evidence="1">
    <location>
        <begin position="639"/>
        <end position="663"/>
    </location>
</feature>
<feature type="domain" description="SANT" evidence="2">
    <location>
        <begin position="1462"/>
        <end position="1513"/>
    </location>
</feature>
<feature type="region of interest" description="Disordered" evidence="1">
    <location>
        <begin position="2013"/>
        <end position="2050"/>
    </location>
</feature>
<feature type="region of interest" description="Disordered" evidence="1">
    <location>
        <begin position="1699"/>
        <end position="1740"/>
    </location>
</feature>
<organism evidence="3 4">
    <name type="scientific">Coemansia spiralis</name>
    <dbReference type="NCBI Taxonomy" id="417178"/>
    <lineage>
        <taxon>Eukaryota</taxon>
        <taxon>Fungi</taxon>
        <taxon>Fungi incertae sedis</taxon>
        <taxon>Zoopagomycota</taxon>
        <taxon>Kickxellomycotina</taxon>
        <taxon>Kickxellomycetes</taxon>
        <taxon>Kickxellales</taxon>
        <taxon>Kickxellaceae</taxon>
        <taxon>Coemansia</taxon>
    </lineage>
</organism>
<feature type="compositionally biased region" description="Basic and acidic residues" evidence="1">
    <location>
        <begin position="27"/>
        <end position="38"/>
    </location>
</feature>
<feature type="compositionally biased region" description="Basic and acidic residues" evidence="1">
    <location>
        <begin position="79"/>
        <end position="105"/>
    </location>
</feature>
<sequence length="2472" mass="265197">MSYNRQYADSLHSSSSGGRYQGSAGGRDWEQSQRERPNSRPPYARTGMGVAQNKERSSSVERSYRGSPLPAQSGSRLSSDQRYRGSVSELERARGWDRARREREYSGSGTTASRYSSRHGGSADGEPQASHPQPPSFVSRHSIAAPAHGRARSPPPFSRRATEPSEVLEEGELEVDERNYSRSGGMGSRTFTMPSSRSVQPSKHGEVGSSSAIRGSRPSSSLSLNSQQSTHSTKSRQADRKPSQSYSQQKLPPHRQDFKQDSRSATPSPKHGSPTQNSAESIRTPSPEPLPVDTCSTADRGLQSFNEKKPKFKPSTASAGVSADGDSSNRVSAKKAAHMDEPRSSQSRVPKQELHSRISDIDREIAECQEKLVMISGTPLFADSASSSGGVKGTVATSDKQKSSASNDRAVPTSPTSPLKGKAVLVIDTTAKPAEPAKDAHPCADTDVSMQCTASTDLLAPVVPQSRIAGSKRAELENATNAIVGESANWLLGDSSTSNTVNRQAIDSDKDSDSESEEEGMPESHPQKDKLKMLIGTIYRENQMKAAEMQAKLAEPFLAAYPTFVPGSYPSPTDWPFWDENVKIHEKVKPHLTKMLAREKIQYKNHARRLQEEYSALYSKWRKRVDKLDRQREAKYKNVASGTTNSAGASNGGSSNTNSVNSGLQASASFTSMSNRRRHASGPPNPAIDEFGFSLGPLFSASASTSFAAETGGRAEDFFLSDAVHSEAELQAIIEKLQHDDARNPDIRSQRTAAVIPNMVIDPKEREVLRFNNSSHLVTDPISFYHVQVPDPGTSEHRRVAYANNADSEHYWTQSEVSAFVAAYLTHPKQFGKIASYIPHKSMNDCVLFYYRNKKPLRLKELEAKSNKRARRSRQTVSIGGGSGGRKRKERARERRERKAREERERMALEAAAGCAPGEYFADPTSVGGAVDDGQMTNARTSTFPSDDESSNAANGANSTMEFTPEAVDILERRSKSSALLRSIIAADRQRKSQAAMEGAGLLGLGNGVASDDSMMPLLSPTNDGCDEDEEVDDESPTSASAPVVASKRSRGQQWPLSPGKSRRKSSENQQNGPLGIPISAIDSASRQADDEGDNGSVNIYAQATRSAVDDGGDVDDDGEIEEGEERSEPPTAGTAERMNTSDSNGDEEEGELVEDNHWEPRRPSQLYLELTAYALGGSIVRTRRAREIERANLGRDADGYRSGSGESDEDPGDYSGRKNRKTSLTEVSYDEEDEIVEASGVIGDSGAAANSSGKASVNRNSTGSKSQQMQPRPRIVSRRSQSRFGATLTAVLDPDDGVLAPIPASVAAEQGSDDNNDGPLYLLHQQNSRQRSPSIAADKQRAIDTDHSSNSPPKESALDRYVTDETLGLKRPISSYETLLMCSPAKAGVILSTSPVRGVLLASETSSSGNNSLLQQQRISSSSPSSSSKASLVSGGPAMSSKKQFEIRIEEEAGSQHSVLVGAAVWLRDDRKRVLRGLHKLGPDFAQVASLMPSKTTAQCRYFYYHYRTPAGVLISEIIPSSLSVATTTTTNVGDSRHGSAQPGIGTLVLPQLGKQSALASPTPSRLILPSGSKQGRPKGRPATTRLDSPAAQGSSRSSTAGLSSVVKRQRTKSPASPANSSSDDEDDETPLAAQLAEELAAQAVVEGNGDTETPLIGSQAPIGLGTLALQQRRASEIIAQVRPELLNPRVTPIASLVLPPKPNSSAAVGDASTGSGNSGQSLISGNTPPSSAVAGTQLPLGVGGGDASIHKFGRMPSPHASLAHAGGAAMTAKKSGYSSYWSVHERSAFMHYIVRLGQDWHALAEAIGSKTGTQVRNFFRANREKLGLDAVVAEYEKNKAAGTLPPMTPFQPLSATNGSLYPGNSPASTAPSSAAAGLADEPIVKKEKRGRKRKNEIRGPAFAAEQEMQPDSIPLSQIKHGATASQGISPISSTPNTAPANMTSFPTMGIDGGRAVVYTRPGGVVAPAAQHFLHRPQSSFVQPRIAAQHTVLVREGSVDVTSDRIGMLGRAESDTLSSQATPPPVEGLPRLSSSPAPEYGPSGIVGPIQQNIGETSEIQETREIRVTKINALLNDDSPTSSQAAVATDWFDAPTQESDNSQQDAGTYRTTEPASNSVYKSSEEEATGIAALALAAMMGASRSPPPNAPPQHHQLRPQQQPQARHSLSVMQPPRQQSFVEQQHYHVHHRSPMPHRPSDPYSSKSVASGSGRSSVVGLVEHHQQQQQNGGGSMPLSSSAFSPVTVARGSPLTMSPPPMLHHHYHHMQTRPSSVGPSTTYHQHNIHSSPRTSLSREMSPPRVAPPLAQVGGSSSRQRKPSAPPLPPPPGASSSYTMGNSRASMSSYTPYNMQQQQQPVTGHRLSYSHTSPSLQQVAPVPVYSENGSYVPPPPPTTTATATSAAVHRHHHHQQPQQPYYYSPVPHQAHQLPLGQGGQGMPISSLPQQQQQQQQQHTYPHHHQHPPAPPPPPSYR</sequence>
<feature type="compositionally biased region" description="Low complexity" evidence="1">
    <location>
        <begin position="2151"/>
        <end position="2166"/>
    </location>
</feature>
<dbReference type="PROSITE" id="PS51293">
    <property type="entry name" value="SANT"/>
    <property type="match status" value="2"/>
</dbReference>
<feature type="region of interest" description="Disordered" evidence="1">
    <location>
        <begin position="1180"/>
        <end position="1283"/>
    </location>
</feature>
<feature type="compositionally biased region" description="Acidic residues" evidence="1">
    <location>
        <begin position="166"/>
        <end position="175"/>
    </location>
</feature>
<feature type="compositionally biased region" description="Polar residues" evidence="1">
    <location>
        <begin position="1258"/>
        <end position="1271"/>
    </location>
</feature>
<evidence type="ECO:0000313" key="4">
    <source>
        <dbReference type="Proteomes" id="UP001151518"/>
    </source>
</evidence>
<feature type="region of interest" description="Disordered" evidence="1">
    <location>
        <begin position="2221"/>
        <end position="2240"/>
    </location>
</feature>
<feature type="compositionally biased region" description="Polar residues" evidence="1">
    <location>
        <begin position="2096"/>
        <end position="2121"/>
    </location>
</feature>
<feature type="compositionally biased region" description="Polar residues" evidence="1">
    <location>
        <begin position="263"/>
        <end position="284"/>
    </location>
</feature>
<accession>A0A9W8KV43</accession>
<feature type="compositionally biased region" description="Polar residues" evidence="1">
    <location>
        <begin position="1096"/>
        <end position="1106"/>
    </location>
</feature>
<feature type="region of interest" description="Disordered" evidence="1">
    <location>
        <begin position="864"/>
        <end position="906"/>
    </location>
</feature>
<feature type="compositionally biased region" description="Polar residues" evidence="1">
    <location>
        <begin position="2333"/>
        <end position="2357"/>
    </location>
</feature>
<feature type="compositionally biased region" description="Basic and acidic residues" evidence="1">
    <location>
        <begin position="1339"/>
        <end position="1348"/>
    </location>
</feature>
<dbReference type="Pfam" id="PF00249">
    <property type="entry name" value="Myb_DNA-binding"/>
    <property type="match status" value="3"/>
</dbReference>
<feature type="compositionally biased region" description="Pro residues" evidence="1">
    <location>
        <begin position="2319"/>
        <end position="2328"/>
    </location>
</feature>
<feature type="region of interest" description="Disordered" evidence="1">
    <location>
        <begin position="2095"/>
        <end position="2124"/>
    </location>
</feature>
<name>A0A9W8KV43_9FUNG</name>
<feature type="compositionally biased region" description="Polar residues" evidence="1">
    <location>
        <begin position="189"/>
        <end position="201"/>
    </location>
</feature>
<proteinExistence type="predicted"/>
<feature type="compositionally biased region" description="Low complexity" evidence="1">
    <location>
        <begin position="315"/>
        <end position="328"/>
    </location>
</feature>
<feature type="region of interest" description="Disordered" evidence="1">
    <location>
        <begin position="1406"/>
        <end position="1438"/>
    </location>
</feature>
<reference evidence="3" key="1">
    <citation type="submission" date="2022-07" db="EMBL/GenBank/DDBJ databases">
        <title>Phylogenomic reconstructions and comparative analyses of Kickxellomycotina fungi.</title>
        <authorList>
            <person name="Reynolds N.K."/>
            <person name="Stajich J.E."/>
            <person name="Barry K."/>
            <person name="Grigoriev I.V."/>
            <person name="Crous P."/>
            <person name="Smith M.E."/>
        </authorList>
    </citation>
    <scope>NUCLEOTIDE SEQUENCE</scope>
    <source>
        <strain evidence="3">NRRL 3115</strain>
    </source>
</reference>
<dbReference type="Proteomes" id="UP001151518">
    <property type="component" value="Unassembled WGS sequence"/>
</dbReference>
<feature type="region of interest" description="Disordered" evidence="1">
    <location>
        <begin position="636"/>
        <end position="663"/>
    </location>
</feature>
<feature type="compositionally biased region" description="Acidic residues" evidence="1">
    <location>
        <begin position="1111"/>
        <end position="1126"/>
    </location>
</feature>
<feature type="compositionally biased region" description="Polar residues" evidence="1">
    <location>
        <begin position="384"/>
        <end position="417"/>
    </location>
</feature>
<feature type="region of interest" description="Disordered" evidence="1">
    <location>
        <begin position="1327"/>
        <end position="1361"/>
    </location>
</feature>
<feature type="compositionally biased region" description="Polar residues" evidence="1">
    <location>
        <begin position="2268"/>
        <end position="2294"/>
    </location>
</feature>
<feature type="compositionally biased region" description="Acidic residues" evidence="1">
    <location>
        <begin position="1025"/>
        <end position="1036"/>
    </location>
</feature>
<feature type="region of interest" description="Disordered" evidence="1">
    <location>
        <begin position="1560"/>
        <end position="1632"/>
    </location>
</feature>
<dbReference type="SUPFAM" id="SSF46689">
    <property type="entry name" value="Homeodomain-like"/>
    <property type="match status" value="3"/>
</dbReference>
<feature type="compositionally biased region" description="Low complexity" evidence="1">
    <location>
        <begin position="1245"/>
        <end position="1257"/>
    </location>
</feature>
<dbReference type="OrthoDB" id="10258692at2759"/>
<feature type="compositionally biased region" description="Basic and acidic residues" evidence="1">
    <location>
        <begin position="891"/>
        <end position="906"/>
    </location>
</feature>
<feature type="compositionally biased region" description="Basic and acidic residues" evidence="1">
    <location>
        <begin position="1186"/>
        <end position="1200"/>
    </location>
</feature>
<feature type="compositionally biased region" description="Polar residues" evidence="1">
    <location>
        <begin position="935"/>
        <end position="961"/>
    </location>
</feature>
<feature type="compositionally biased region" description="Low complexity" evidence="1">
    <location>
        <begin position="1407"/>
        <end position="1435"/>
    </location>
</feature>
<keyword evidence="3" id="KW-0238">DNA-binding</keyword>
<feature type="region of interest" description="Disordered" evidence="1">
    <location>
        <begin position="2246"/>
        <end position="2472"/>
    </location>
</feature>
<feature type="compositionally biased region" description="Polar residues" evidence="1">
    <location>
        <begin position="1"/>
        <end position="18"/>
    </location>
</feature>
<dbReference type="CDD" id="cd00167">
    <property type="entry name" value="SANT"/>
    <property type="match status" value="3"/>
</dbReference>
<protein>
    <submittedName>
        <fullName evidence="3">DNA-binding protein snt1</fullName>
    </submittedName>
</protein>
<evidence type="ECO:0000313" key="3">
    <source>
        <dbReference type="EMBL" id="KAJ2669498.1"/>
    </source>
</evidence>
<dbReference type="PANTHER" id="PTHR13992:SF39">
    <property type="entry name" value="SMRTER, ISOFORM G"/>
    <property type="match status" value="1"/>
</dbReference>
<feature type="region of interest" description="Disordered" evidence="1">
    <location>
        <begin position="1013"/>
        <end position="1162"/>
    </location>
</feature>
<dbReference type="Gene3D" id="1.20.58.1880">
    <property type="match status" value="2"/>
</dbReference>